<evidence type="ECO:0000313" key="2">
    <source>
        <dbReference type="Proteomes" id="UP000202958"/>
    </source>
</evidence>
<dbReference type="Proteomes" id="UP000202958">
    <property type="component" value="Segment"/>
</dbReference>
<protein>
    <submittedName>
        <fullName evidence="1">Uncharacterized protein</fullName>
    </submittedName>
</protein>
<organism evidence="1 2">
    <name type="scientific">Sinorhizobium phage phiN3</name>
    <dbReference type="NCBI Taxonomy" id="1647405"/>
    <lineage>
        <taxon>Viruses</taxon>
        <taxon>Duplodnaviria</taxon>
        <taxon>Heunggongvirae</taxon>
        <taxon>Uroviricota</taxon>
        <taxon>Caudoviricetes</taxon>
        <taxon>Emdodecavirus</taxon>
        <taxon>Emdodecavirus N3</taxon>
    </lineage>
</organism>
<dbReference type="GeneID" id="26638977"/>
<gene>
    <name evidence="1" type="ORF">PHIN3_242</name>
</gene>
<reference evidence="1 2" key="1">
    <citation type="submission" date="2015-04" db="EMBL/GenBank/DDBJ databases">
        <authorList>
            <person name="Hodson T.S."/>
            <person name="Hyde J.R."/>
            <person name="Schouten J.T."/>
            <person name="Crockett J.T."/>
            <person name="Smith T.A."/>
            <person name="Merrill B.D."/>
            <person name="Crook M.B."/>
            <person name="Griffitts J.S."/>
            <person name="Burnett S.H."/>
            <person name="Grose J.H."/>
            <person name="Breakwell D.P."/>
        </authorList>
    </citation>
    <scope>NUCLEOTIDE SEQUENCE [LARGE SCALE GENOMIC DNA]</scope>
</reference>
<dbReference type="KEGG" id="vg:26638977"/>
<proteinExistence type="predicted"/>
<dbReference type="EMBL" id="KR052482">
    <property type="protein sequence ID" value="AKF13505.1"/>
    <property type="molecule type" value="Genomic_DNA"/>
</dbReference>
<name>A0A0F6WCY4_9CAUD</name>
<accession>A0A0F6WCY4</accession>
<keyword evidence="2" id="KW-1185">Reference proteome</keyword>
<dbReference type="RefSeq" id="YP_009212482.1">
    <property type="nucleotide sequence ID" value="NC_028945.1"/>
</dbReference>
<sequence>MTVEFLDLDQLQGEHILNTAPVWTTAKDTYGDENDVMAIGISGYTYVFTENSCDGYRSYMNQVERYPGLNTEFLKGAAPVNRKVSITYDDGSNKGYPRNNDPDDLIHITDVATGHHWGTLGTRAVKDYYPTCVMDWHPLDPSKMIDFKFKNIDDRSAHALAEAFHYDEVTIQARRGDTAYVATFRKDK</sequence>
<evidence type="ECO:0000313" key="1">
    <source>
        <dbReference type="EMBL" id="AKF13505.1"/>
    </source>
</evidence>